<keyword evidence="4" id="KW-0653">Protein transport</keyword>
<keyword evidence="4" id="KW-0813">Transport</keyword>
<comment type="subcellular location">
    <subcellularLocation>
        <location evidence="1">Membrane</location>
        <topology evidence="1">Multi-pass membrane protein</topology>
    </subcellularLocation>
</comment>
<comment type="caution">
    <text evidence="8">The sequence shown here is derived from an EMBL/GenBank/DDBJ whole genome shotgun (WGS) entry which is preliminary data.</text>
</comment>
<evidence type="ECO:0000256" key="5">
    <source>
        <dbReference type="ARBA" id="ARBA00022989"/>
    </source>
</evidence>
<dbReference type="GO" id="GO:0015833">
    <property type="term" value="P:peptide transport"/>
    <property type="evidence" value="ECO:0007669"/>
    <property type="project" value="UniProtKB-KW"/>
</dbReference>
<evidence type="ECO:0000313" key="9">
    <source>
        <dbReference type="Proteomes" id="UP000494165"/>
    </source>
</evidence>
<evidence type="ECO:0000256" key="3">
    <source>
        <dbReference type="ARBA" id="ARBA00022692"/>
    </source>
</evidence>
<feature type="transmembrane region" description="Helical" evidence="7">
    <location>
        <begin position="42"/>
        <end position="63"/>
    </location>
</feature>
<dbReference type="InterPro" id="IPR000109">
    <property type="entry name" value="POT_fam"/>
</dbReference>
<sequence>MFLTVPIFWALFDQKFSRWTFQATRMQCDFGSWRVQPEQMQIMSPLLIMTMTPLFEVAIFPILKKLGARPTPLKKMVVGGILAGVAFLLSAGVEVAINPTDAVIPNSGEAQLRLLNTLDCNINISSNLTGDFDIPSMQSWQNLYISVQNERKFTFNATASSECGILGTSETDFEISLFEKQAQSYAFHDGIGPKKALKLSDRFLDSSEKSRIGSSRVRIVMNANVDSSVTVTLRGKHVHSVIFLGDVAESEFIEIDPDGYQVDINKFQIGETFFGGGGVYTLAINQEVSKFFVQTMTPENTVNVFWQVPQYFMMAIGEMLFSITGLGFAFSQAPKSMKTVIMSGWMIAVAVGNIVVIGFAGAQIFRKMLWEYVLFAGLMFFSMAIFAVQAVRYTYLEIEDDKENERNVKETAAESVEKKK</sequence>
<keyword evidence="4" id="KW-0571">Peptide transport</keyword>
<evidence type="ECO:0000256" key="1">
    <source>
        <dbReference type="ARBA" id="ARBA00004141"/>
    </source>
</evidence>
<dbReference type="PANTHER" id="PTHR11654">
    <property type="entry name" value="OLIGOPEPTIDE TRANSPORTER-RELATED"/>
    <property type="match status" value="1"/>
</dbReference>
<keyword evidence="6 7" id="KW-0472">Membrane</keyword>
<dbReference type="EMBL" id="CADEPI010000130">
    <property type="protein sequence ID" value="CAB3376601.1"/>
    <property type="molecule type" value="Genomic_DNA"/>
</dbReference>
<organism evidence="8 9">
    <name type="scientific">Cloeon dipterum</name>
    <dbReference type="NCBI Taxonomy" id="197152"/>
    <lineage>
        <taxon>Eukaryota</taxon>
        <taxon>Metazoa</taxon>
        <taxon>Ecdysozoa</taxon>
        <taxon>Arthropoda</taxon>
        <taxon>Hexapoda</taxon>
        <taxon>Insecta</taxon>
        <taxon>Pterygota</taxon>
        <taxon>Palaeoptera</taxon>
        <taxon>Ephemeroptera</taxon>
        <taxon>Pisciforma</taxon>
        <taxon>Baetidae</taxon>
        <taxon>Cloeon</taxon>
    </lineage>
</organism>
<evidence type="ECO:0000256" key="7">
    <source>
        <dbReference type="SAM" id="Phobius"/>
    </source>
</evidence>
<feature type="transmembrane region" description="Helical" evidence="7">
    <location>
        <begin position="372"/>
        <end position="395"/>
    </location>
</feature>
<accession>A0A8S1D9V5</accession>
<evidence type="ECO:0008006" key="10">
    <source>
        <dbReference type="Google" id="ProtNLM"/>
    </source>
</evidence>
<dbReference type="GO" id="GO:0022857">
    <property type="term" value="F:transmembrane transporter activity"/>
    <property type="evidence" value="ECO:0007669"/>
    <property type="project" value="InterPro"/>
</dbReference>
<gene>
    <name evidence="8" type="ORF">CLODIP_2_CD02458</name>
</gene>
<keyword evidence="9" id="KW-1185">Reference proteome</keyword>
<dbReference type="OrthoDB" id="8904098at2759"/>
<dbReference type="AlphaFoldDB" id="A0A8S1D9V5"/>
<feature type="transmembrane region" description="Helical" evidence="7">
    <location>
        <begin position="342"/>
        <end position="366"/>
    </location>
</feature>
<dbReference type="Gene3D" id="1.20.1250.20">
    <property type="entry name" value="MFS general substrate transporter like domains"/>
    <property type="match status" value="2"/>
</dbReference>
<keyword evidence="5 7" id="KW-1133">Transmembrane helix</keyword>
<comment type="similarity">
    <text evidence="2">Belongs to the major facilitator superfamily. Proton-dependent oligopeptide transporter (POT/PTR) (TC 2.A.17) family.</text>
</comment>
<dbReference type="Pfam" id="PF00854">
    <property type="entry name" value="PTR2"/>
    <property type="match status" value="2"/>
</dbReference>
<dbReference type="GO" id="GO:0016020">
    <property type="term" value="C:membrane"/>
    <property type="evidence" value="ECO:0007669"/>
    <property type="project" value="UniProtKB-SubCell"/>
</dbReference>
<dbReference type="Proteomes" id="UP000494165">
    <property type="component" value="Unassembled WGS sequence"/>
</dbReference>
<protein>
    <recommendedName>
        <fullName evidence="10">Solute carrier family 15 member 1</fullName>
    </recommendedName>
</protein>
<evidence type="ECO:0000256" key="4">
    <source>
        <dbReference type="ARBA" id="ARBA00022856"/>
    </source>
</evidence>
<name>A0A8S1D9V5_9INSE</name>
<dbReference type="InterPro" id="IPR036259">
    <property type="entry name" value="MFS_trans_sf"/>
</dbReference>
<evidence type="ECO:0000313" key="8">
    <source>
        <dbReference type="EMBL" id="CAB3376601.1"/>
    </source>
</evidence>
<feature type="transmembrane region" description="Helical" evidence="7">
    <location>
        <begin position="75"/>
        <end position="97"/>
    </location>
</feature>
<reference evidence="8 9" key="1">
    <citation type="submission" date="2020-04" db="EMBL/GenBank/DDBJ databases">
        <authorList>
            <person name="Alioto T."/>
            <person name="Alioto T."/>
            <person name="Gomez Garrido J."/>
        </authorList>
    </citation>
    <scope>NUCLEOTIDE SEQUENCE [LARGE SCALE GENOMIC DNA]</scope>
</reference>
<feature type="transmembrane region" description="Helical" evidence="7">
    <location>
        <begin position="311"/>
        <end position="330"/>
    </location>
</feature>
<proteinExistence type="inferred from homology"/>
<evidence type="ECO:0000256" key="2">
    <source>
        <dbReference type="ARBA" id="ARBA00005982"/>
    </source>
</evidence>
<evidence type="ECO:0000256" key="6">
    <source>
        <dbReference type="ARBA" id="ARBA00023136"/>
    </source>
</evidence>
<keyword evidence="3 7" id="KW-0812">Transmembrane</keyword>